<sequence>MLGRLDLVYGELCHRMMLACGLNKKLTIIIVFPATSNGYDTPSRQVNNLFTI</sequence>
<dbReference type="AlphaFoldDB" id="A7F0P9"/>
<dbReference type="EMBL" id="CH476637">
    <property type="protein sequence ID" value="EDN95291.1"/>
    <property type="molecule type" value="Genomic_DNA"/>
</dbReference>
<dbReference type="Proteomes" id="UP000001312">
    <property type="component" value="Unassembled WGS sequence"/>
</dbReference>
<evidence type="ECO:0000313" key="1">
    <source>
        <dbReference type="EMBL" id="EDN95291.1"/>
    </source>
</evidence>
<reference evidence="2" key="1">
    <citation type="journal article" date="2011" name="PLoS Genet.">
        <title>Genomic analysis of the necrotrophic fungal pathogens Sclerotinia sclerotiorum and Botrytis cinerea.</title>
        <authorList>
            <person name="Amselem J."/>
            <person name="Cuomo C.A."/>
            <person name="van Kan J.A."/>
            <person name="Viaud M."/>
            <person name="Benito E.P."/>
            <person name="Couloux A."/>
            <person name="Coutinho P.M."/>
            <person name="de Vries R.P."/>
            <person name="Dyer P.S."/>
            <person name="Fillinger S."/>
            <person name="Fournier E."/>
            <person name="Gout L."/>
            <person name="Hahn M."/>
            <person name="Kohn L."/>
            <person name="Lapalu N."/>
            <person name="Plummer K.M."/>
            <person name="Pradier J.M."/>
            <person name="Quevillon E."/>
            <person name="Sharon A."/>
            <person name="Simon A."/>
            <person name="ten Have A."/>
            <person name="Tudzynski B."/>
            <person name="Tudzynski P."/>
            <person name="Wincker P."/>
            <person name="Andrew M."/>
            <person name="Anthouard V."/>
            <person name="Beever R.E."/>
            <person name="Beffa R."/>
            <person name="Benoit I."/>
            <person name="Bouzid O."/>
            <person name="Brault B."/>
            <person name="Chen Z."/>
            <person name="Choquer M."/>
            <person name="Collemare J."/>
            <person name="Cotton P."/>
            <person name="Danchin E.G."/>
            <person name="Da Silva C."/>
            <person name="Gautier A."/>
            <person name="Giraud C."/>
            <person name="Giraud T."/>
            <person name="Gonzalez C."/>
            <person name="Grossetete S."/>
            <person name="Guldener U."/>
            <person name="Henrissat B."/>
            <person name="Howlett B.J."/>
            <person name="Kodira C."/>
            <person name="Kretschmer M."/>
            <person name="Lappartient A."/>
            <person name="Leroch M."/>
            <person name="Levis C."/>
            <person name="Mauceli E."/>
            <person name="Neuveglise C."/>
            <person name="Oeser B."/>
            <person name="Pearson M."/>
            <person name="Poulain J."/>
            <person name="Poussereau N."/>
            <person name="Quesneville H."/>
            <person name="Rascle C."/>
            <person name="Schumacher J."/>
            <person name="Segurens B."/>
            <person name="Sexton A."/>
            <person name="Silva E."/>
            <person name="Sirven C."/>
            <person name="Soanes D.M."/>
            <person name="Talbot N.J."/>
            <person name="Templeton M."/>
            <person name="Yandava C."/>
            <person name="Yarden O."/>
            <person name="Zeng Q."/>
            <person name="Rollins J.A."/>
            <person name="Lebrun M.H."/>
            <person name="Dickman M."/>
        </authorList>
    </citation>
    <scope>NUCLEOTIDE SEQUENCE [LARGE SCALE GENOMIC DNA]</scope>
    <source>
        <strain evidence="2">ATCC 18683 / 1980 / Ss-1</strain>
    </source>
</reference>
<dbReference type="InParanoid" id="A7F0P9"/>
<evidence type="ECO:0000313" key="2">
    <source>
        <dbReference type="Proteomes" id="UP000001312"/>
    </source>
</evidence>
<protein>
    <submittedName>
        <fullName evidence="1">Uncharacterized protein</fullName>
    </submittedName>
</protein>
<keyword evidence="2" id="KW-1185">Reference proteome</keyword>
<dbReference type="GeneID" id="5483898"/>
<dbReference type="HOGENOM" id="CLU_3088703_0_0_1"/>
<dbReference type="KEGG" id="ssl:SS1G_11168"/>
<dbReference type="RefSeq" id="XP_001587926.1">
    <property type="nucleotide sequence ID" value="XM_001587876.1"/>
</dbReference>
<name>A7F0P9_SCLS1</name>
<gene>
    <name evidence="1" type="ORF">SS1G_11168</name>
</gene>
<organism evidence="1 2">
    <name type="scientific">Sclerotinia sclerotiorum (strain ATCC 18683 / 1980 / Ss-1)</name>
    <name type="common">White mold</name>
    <name type="synonym">Whetzelinia sclerotiorum</name>
    <dbReference type="NCBI Taxonomy" id="665079"/>
    <lineage>
        <taxon>Eukaryota</taxon>
        <taxon>Fungi</taxon>
        <taxon>Dikarya</taxon>
        <taxon>Ascomycota</taxon>
        <taxon>Pezizomycotina</taxon>
        <taxon>Leotiomycetes</taxon>
        <taxon>Helotiales</taxon>
        <taxon>Sclerotiniaceae</taxon>
        <taxon>Sclerotinia</taxon>
    </lineage>
</organism>
<proteinExistence type="predicted"/>
<accession>A7F0P9</accession>